<evidence type="ECO:0000256" key="1">
    <source>
        <dbReference type="SAM" id="Phobius"/>
    </source>
</evidence>
<proteinExistence type="predicted"/>
<protein>
    <submittedName>
        <fullName evidence="2">Uncharacterized protein</fullName>
    </submittedName>
</protein>
<feature type="transmembrane region" description="Helical" evidence="1">
    <location>
        <begin position="30"/>
        <end position="53"/>
    </location>
</feature>
<evidence type="ECO:0000313" key="2">
    <source>
        <dbReference type="EMBL" id="JAD45719.1"/>
    </source>
</evidence>
<name>A0A0A9A238_ARUDO</name>
<dbReference type="AlphaFoldDB" id="A0A0A9A238"/>
<organism evidence="2">
    <name type="scientific">Arundo donax</name>
    <name type="common">Giant reed</name>
    <name type="synonym">Donax arundinaceus</name>
    <dbReference type="NCBI Taxonomy" id="35708"/>
    <lineage>
        <taxon>Eukaryota</taxon>
        <taxon>Viridiplantae</taxon>
        <taxon>Streptophyta</taxon>
        <taxon>Embryophyta</taxon>
        <taxon>Tracheophyta</taxon>
        <taxon>Spermatophyta</taxon>
        <taxon>Magnoliopsida</taxon>
        <taxon>Liliopsida</taxon>
        <taxon>Poales</taxon>
        <taxon>Poaceae</taxon>
        <taxon>PACMAD clade</taxon>
        <taxon>Arundinoideae</taxon>
        <taxon>Arundineae</taxon>
        <taxon>Arundo</taxon>
    </lineage>
</organism>
<keyword evidence="1" id="KW-0812">Transmembrane</keyword>
<dbReference type="EMBL" id="GBRH01252176">
    <property type="protein sequence ID" value="JAD45719.1"/>
    <property type="molecule type" value="Transcribed_RNA"/>
</dbReference>
<keyword evidence="1" id="KW-0472">Membrane</keyword>
<sequence>MELNTYQRPELSLKPGLLVFLREGTCSLPVILIVIHLSILTSSFGAVFSWEYYGNSCAANMPVS</sequence>
<keyword evidence="1" id="KW-1133">Transmembrane helix</keyword>
<accession>A0A0A9A238</accession>
<reference evidence="2" key="2">
    <citation type="journal article" date="2015" name="Data Brief">
        <title>Shoot transcriptome of the giant reed, Arundo donax.</title>
        <authorList>
            <person name="Barrero R.A."/>
            <person name="Guerrero F.D."/>
            <person name="Moolhuijzen P."/>
            <person name="Goolsby J.A."/>
            <person name="Tidwell J."/>
            <person name="Bellgard S.E."/>
            <person name="Bellgard M.I."/>
        </authorList>
    </citation>
    <scope>NUCLEOTIDE SEQUENCE</scope>
    <source>
        <tissue evidence="2">Shoot tissue taken approximately 20 cm above the soil surface</tissue>
    </source>
</reference>
<reference evidence="2" key="1">
    <citation type="submission" date="2014-09" db="EMBL/GenBank/DDBJ databases">
        <authorList>
            <person name="Magalhaes I.L.F."/>
            <person name="Oliveira U."/>
            <person name="Santos F.R."/>
            <person name="Vidigal T.H.D.A."/>
            <person name="Brescovit A.D."/>
            <person name="Santos A.J."/>
        </authorList>
    </citation>
    <scope>NUCLEOTIDE SEQUENCE</scope>
    <source>
        <tissue evidence="2">Shoot tissue taken approximately 20 cm above the soil surface</tissue>
    </source>
</reference>